<comment type="caution">
    <text evidence="2">The sequence shown here is derived from an EMBL/GenBank/DDBJ whole genome shotgun (WGS) entry which is preliminary data.</text>
</comment>
<sequence>MLVVAAVVIVASGIYTWMTICLWADRAGIEERFLNSAAVFTRDADKKRGITRAAGAICVGSWGLAAIGFAIAIDSIVYDMTLRGLFTVTSRGGRARGW</sequence>
<feature type="transmembrane region" description="Helical" evidence="1">
    <location>
        <begin position="53"/>
        <end position="73"/>
    </location>
</feature>
<name>A0ABQ2B7T5_9MICO</name>
<evidence type="ECO:0000313" key="2">
    <source>
        <dbReference type="EMBL" id="GGI08075.1"/>
    </source>
</evidence>
<keyword evidence="3" id="KW-1185">Reference proteome</keyword>
<organism evidence="2 3">
    <name type="scientific">Isoptericola cucumis</name>
    <dbReference type="NCBI Taxonomy" id="1776856"/>
    <lineage>
        <taxon>Bacteria</taxon>
        <taxon>Bacillati</taxon>
        <taxon>Actinomycetota</taxon>
        <taxon>Actinomycetes</taxon>
        <taxon>Micrococcales</taxon>
        <taxon>Promicromonosporaceae</taxon>
        <taxon>Isoptericola</taxon>
    </lineage>
</organism>
<gene>
    <name evidence="2" type="ORF">GCM10007368_19340</name>
</gene>
<evidence type="ECO:0000256" key="1">
    <source>
        <dbReference type="SAM" id="Phobius"/>
    </source>
</evidence>
<feature type="transmembrane region" description="Helical" evidence="1">
    <location>
        <begin position="6"/>
        <end position="24"/>
    </location>
</feature>
<keyword evidence="1" id="KW-0812">Transmembrane</keyword>
<dbReference type="EMBL" id="BMDG01000006">
    <property type="protein sequence ID" value="GGI08075.1"/>
    <property type="molecule type" value="Genomic_DNA"/>
</dbReference>
<keyword evidence="1" id="KW-1133">Transmembrane helix</keyword>
<evidence type="ECO:0000313" key="3">
    <source>
        <dbReference type="Proteomes" id="UP000632535"/>
    </source>
</evidence>
<dbReference type="Proteomes" id="UP000632535">
    <property type="component" value="Unassembled WGS sequence"/>
</dbReference>
<reference evidence="3" key="1">
    <citation type="journal article" date="2019" name="Int. J. Syst. Evol. Microbiol.">
        <title>The Global Catalogue of Microorganisms (GCM) 10K type strain sequencing project: providing services to taxonomists for standard genome sequencing and annotation.</title>
        <authorList>
            <consortium name="The Broad Institute Genomics Platform"/>
            <consortium name="The Broad Institute Genome Sequencing Center for Infectious Disease"/>
            <person name="Wu L."/>
            <person name="Ma J."/>
        </authorList>
    </citation>
    <scope>NUCLEOTIDE SEQUENCE [LARGE SCALE GENOMIC DNA]</scope>
    <source>
        <strain evidence="3">CCM 8653</strain>
    </source>
</reference>
<protein>
    <submittedName>
        <fullName evidence="2">Uncharacterized protein</fullName>
    </submittedName>
</protein>
<proteinExistence type="predicted"/>
<accession>A0ABQ2B7T5</accession>
<keyword evidence="1" id="KW-0472">Membrane</keyword>